<sequence>MGLKQKSLLGISKITFEPQRRREHREKKRDFTSHLERASPNIVSGFQSKI</sequence>
<name>A0A5P8W5X7_9NOSO</name>
<feature type="compositionally biased region" description="Polar residues" evidence="1">
    <location>
        <begin position="41"/>
        <end position="50"/>
    </location>
</feature>
<keyword evidence="3" id="KW-1185">Reference proteome</keyword>
<feature type="compositionally biased region" description="Basic and acidic residues" evidence="1">
    <location>
        <begin position="28"/>
        <end position="37"/>
    </location>
</feature>
<protein>
    <submittedName>
        <fullName evidence="2">Uncharacterized protein</fullName>
    </submittedName>
</protein>
<dbReference type="KEGG" id="nsh:GXM_05639"/>
<proteinExistence type="predicted"/>
<organism evidence="2 3">
    <name type="scientific">Nostoc sphaeroides CCNUC1</name>
    <dbReference type="NCBI Taxonomy" id="2653204"/>
    <lineage>
        <taxon>Bacteria</taxon>
        <taxon>Bacillati</taxon>
        <taxon>Cyanobacteriota</taxon>
        <taxon>Cyanophyceae</taxon>
        <taxon>Nostocales</taxon>
        <taxon>Nostocaceae</taxon>
        <taxon>Nostoc</taxon>
    </lineage>
</organism>
<dbReference type="Proteomes" id="UP000326678">
    <property type="component" value="Chromosome Gxm1"/>
</dbReference>
<reference evidence="2 3" key="1">
    <citation type="submission" date="2019-10" db="EMBL/GenBank/DDBJ databases">
        <title>Genomic and transcriptomic insights into the perfect genentic adaptation of a filamentous nitrogen-fixing cyanobacterium to rice fields.</title>
        <authorList>
            <person name="Chen Z."/>
        </authorList>
    </citation>
    <scope>NUCLEOTIDE SEQUENCE [LARGE SCALE GENOMIC DNA]</scope>
    <source>
        <strain evidence="2">CCNUC1</strain>
    </source>
</reference>
<evidence type="ECO:0000256" key="1">
    <source>
        <dbReference type="SAM" id="MobiDB-lite"/>
    </source>
</evidence>
<dbReference type="EMBL" id="CP045226">
    <property type="protein sequence ID" value="QFS48147.1"/>
    <property type="molecule type" value="Genomic_DNA"/>
</dbReference>
<dbReference type="AlphaFoldDB" id="A0A5P8W5X7"/>
<accession>A0A5P8W5X7</accession>
<evidence type="ECO:0000313" key="3">
    <source>
        <dbReference type="Proteomes" id="UP000326678"/>
    </source>
</evidence>
<evidence type="ECO:0000313" key="2">
    <source>
        <dbReference type="EMBL" id="QFS48147.1"/>
    </source>
</evidence>
<gene>
    <name evidence="2" type="ORF">GXM_05639</name>
</gene>
<feature type="region of interest" description="Disordered" evidence="1">
    <location>
        <begin position="1"/>
        <end position="50"/>
    </location>
</feature>